<evidence type="ECO:0000313" key="3">
    <source>
        <dbReference type="Proteomes" id="UP000040088"/>
    </source>
</evidence>
<reference evidence="3" key="1">
    <citation type="submission" date="2015-03" db="EMBL/GenBank/DDBJ databases">
        <authorList>
            <consortium name="Pathogen Informatics"/>
        </authorList>
    </citation>
    <scope>NUCLEOTIDE SEQUENCE [LARGE SCALE GENOMIC DNA]</scope>
    <source>
        <strain evidence="3">IP27925</strain>
    </source>
</reference>
<accession>A0A0T9UXW1</accession>
<dbReference type="GeneID" id="61901748"/>
<evidence type="ECO:0000313" key="2">
    <source>
        <dbReference type="EMBL" id="CNL82466.1"/>
    </source>
</evidence>
<protein>
    <recommendedName>
        <fullName evidence="4">Lipoprotein</fullName>
    </recommendedName>
</protein>
<keyword evidence="1" id="KW-0732">Signal</keyword>
<name>A0A0T9UXW1_YERAE</name>
<proteinExistence type="predicted"/>
<gene>
    <name evidence="2" type="ORF">ERS008460_03868</name>
</gene>
<dbReference type="AlphaFoldDB" id="A0A0T9UXW1"/>
<feature type="signal peptide" evidence="1">
    <location>
        <begin position="1"/>
        <end position="20"/>
    </location>
</feature>
<dbReference type="EMBL" id="CQEM01000024">
    <property type="protein sequence ID" value="CNL82466.1"/>
    <property type="molecule type" value="Genomic_DNA"/>
</dbReference>
<dbReference type="Proteomes" id="UP000040088">
    <property type="component" value="Unassembled WGS sequence"/>
</dbReference>
<evidence type="ECO:0000256" key="1">
    <source>
        <dbReference type="SAM" id="SignalP"/>
    </source>
</evidence>
<feature type="chain" id="PRO_5006699121" description="Lipoprotein" evidence="1">
    <location>
        <begin position="21"/>
        <end position="117"/>
    </location>
</feature>
<sequence>MKCVLILLIAIIISASVAQAFAKPDYSYRPVIPVESPFAPSTFKISPNATVTSAPLQQHIEDLDKLRNQRHIPDSLPAKVWWLLLPMIVFSHNGTVYDGHYAPGSVSPARTELYIGD</sequence>
<evidence type="ECO:0008006" key="4">
    <source>
        <dbReference type="Google" id="ProtNLM"/>
    </source>
</evidence>
<dbReference type="RefSeq" id="WP_050127041.1">
    <property type="nucleotide sequence ID" value="NZ_CABHQD010000316.1"/>
</dbReference>
<organism evidence="2 3">
    <name type="scientific">Yersinia aleksiciae</name>
    <dbReference type="NCBI Taxonomy" id="263819"/>
    <lineage>
        <taxon>Bacteria</taxon>
        <taxon>Pseudomonadati</taxon>
        <taxon>Pseudomonadota</taxon>
        <taxon>Gammaproteobacteria</taxon>
        <taxon>Enterobacterales</taxon>
        <taxon>Yersiniaceae</taxon>
        <taxon>Yersinia</taxon>
    </lineage>
</organism>